<sequence length="54" mass="6228">MLVNSGVRCGLSSFIGDYVYFDTTIKIFFKLEDVKKYDMMGRADIFVIILTKPK</sequence>
<evidence type="ECO:0000313" key="2">
    <source>
        <dbReference type="Proteomes" id="UP000003880"/>
    </source>
</evidence>
<proteinExistence type="predicted"/>
<name>D4BJZ4_9ENTR</name>
<protein>
    <submittedName>
        <fullName evidence="1">Uncharacterized protein</fullName>
    </submittedName>
</protein>
<comment type="caution">
    <text evidence="1">The sequence shown here is derived from an EMBL/GenBank/DDBJ whole genome shotgun (WGS) entry which is preliminary data.</text>
</comment>
<evidence type="ECO:0000313" key="1">
    <source>
        <dbReference type="EMBL" id="EFE06009.1"/>
    </source>
</evidence>
<dbReference type="Proteomes" id="UP000003880">
    <property type="component" value="Unassembled WGS sequence"/>
</dbReference>
<accession>D4BJZ4</accession>
<dbReference type="EMBL" id="ABWL02000026">
    <property type="protein sequence ID" value="EFE06009.1"/>
    <property type="molecule type" value="Genomic_DNA"/>
</dbReference>
<dbReference type="HOGENOM" id="CLU_3041814_0_0_6"/>
<dbReference type="AlphaFoldDB" id="D4BJZ4"/>
<gene>
    <name evidence="1" type="ORF">CIT292_10988</name>
</gene>
<organism evidence="1 2">
    <name type="scientific">Citrobacter youngae ATCC 29220</name>
    <dbReference type="NCBI Taxonomy" id="500640"/>
    <lineage>
        <taxon>Bacteria</taxon>
        <taxon>Pseudomonadati</taxon>
        <taxon>Pseudomonadota</taxon>
        <taxon>Gammaproteobacteria</taxon>
        <taxon>Enterobacterales</taxon>
        <taxon>Enterobacteriaceae</taxon>
        <taxon>Citrobacter</taxon>
        <taxon>Citrobacter freundii complex</taxon>
    </lineage>
</organism>
<reference evidence="1 2" key="1">
    <citation type="submission" date="2010-02" db="EMBL/GenBank/DDBJ databases">
        <authorList>
            <person name="Weinstock G."/>
            <person name="Sodergren E."/>
            <person name="Clifton S."/>
            <person name="Fulton L."/>
            <person name="Fulton B."/>
            <person name="Courtney L."/>
            <person name="Fronick C."/>
            <person name="Harrison M."/>
            <person name="Strong C."/>
            <person name="Farmer C."/>
            <person name="Delahaunty K."/>
            <person name="Markovic C."/>
            <person name="Hall O."/>
            <person name="Minx P."/>
            <person name="Tomlinson C."/>
            <person name="Mitreva M."/>
            <person name="Nelson J."/>
            <person name="Hou S."/>
            <person name="Wollam A."/>
            <person name="Pepin K.H."/>
            <person name="Johnson M."/>
            <person name="Bhonagiri V."/>
            <person name="Zhang X."/>
            <person name="Suruliraj S."/>
            <person name="Warren W."/>
            <person name="Chinwalla A."/>
            <person name="Mardis E.R."/>
            <person name="Wilson R.K."/>
        </authorList>
    </citation>
    <scope>NUCLEOTIDE SEQUENCE [LARGE SCALE GENOMIC DNA]</scope>
    <source>
        <strain evidence="1 2">ATCC 29220</strain>
    </source>
</reference>